<dbReference type="EMBL" id="MU274068">
    <property type="protein sequence ID" value="KAI0026972.1"/>
    <property type="molecule type" value="Genomic_DNA"/>
</dbReference>
<name>A0ACB8Q5Q9_9AGAM</name>
<evidence type="ECO:0000313" key="1">
    <source>
        <dbReference type="EMBL" id="KAI0026972.1"/>
    </source>
</evidence>
<organism evidence="1 2">
    <name type="scientific">Vararia minispora EC-137</name>
    <dbReference type="NCBI Taxonomy" id="1314806"/>
    <lineage>
        <taxon>Eukaryota</taxon>
        <taxon>Fungi</taxon>
        <taxon>Dikarya</taxon>
        <taxon>Basidiomycota</taxon>
        <taxon>Agaricomycotina</taxon>
        <taxon>Agaricomycetes</taxon>
        <taxon>Russulales</taxon>
        <taxon>Lachnocladiaceae</taxon>
        <taxon>Vararia</taxon>
    </lineage>
</organism>
<reference evidence="1" key="1">
    <citation type="submission" date="2021-02" db="EMBL/GenBank/DDBJ databases">
        <authorList>
            <consortium name="DOE Joint Genome Institute"/>
            <person name="Ahrendt S."/>
            <person name="Looney B.P."/>
            <person name="Miyauchi S."/>
            <person name="Morin E."/>
            <person name="Drula E."/>
            <person name="Courty P.E."/>
            <person name="Chicoki N."/>
            <person name="Fauchery L."/>
            <person name="Kohler A."/>
            <person name="Kuo A."/>
            <person name="Labutti K."/>
            <person name="Pangilinan J."/>
            <person name="Lipzen A."/>
            <person name="Riley R."/>
            <person name="Andreopoulos W."/>
            <person name="He G."/>
            <person name="Johnson J."/>
            <person name="Barry K.W."/>
            <person name="Grigoriev I.V."/>
            <person name="Nagy L."/>
            <person name="Hibbett D."/>
            <person name="Henrissat B."/>
            <person name="Matheny P.B."/>
            <person name="Labbe J."/>
            <person name="Martin F."/>
        </authorList>
    </citation>
    <scope>NUCLEOTIDE SEQUENCE</scope>
    <source>
        <strain evidence="1">EC-137</strain>
    </source>
</reference>
<accession>A0ACB8Q5Q9</accession>
<keyword evidence="2" id="KW-1185">Reference proteome</keyword>
<proteinExistence type="predicted"/>
<gene>
    <name evidence="1" type="ORF">K488DRAFT_74919</name>
</gene>
<feature type="non-terminal residue" evidence="1">
    <location>
        <position position="1"/>
    </location>
</feature>
<reference evidence="1" key="2">
    <citation type="journal article" date="2022" name="New Phytol.">
        <title>Evolutionary transition to the ectomycorrhizal habit in the genomes of a hyperdiverse lineage of mushroom-forming fungi.</title>
        <authorList>
            <person name="Looney B."/>
            <person name="Miyauchi S."/>
            <person name="Morin E."/>
            <person name="Drula E."/>
            <person name="Courty P.E."/>
            <person name="Kohler A."/>
            <person name="Kuo A."/>
            <person name="LaButti K."/>
            <person name="Pangilinan J."/>
            <person name="Lipzen A."/>
            <person name="Riley R."/>
            <person name="Andreopoulos W."/>
            <person name="He G."/>
            <person name="Johnson J."/>
            <person name="Nolan M."/>
            <person name="Tritt A."/>
            <person name="Barry K.W."/>
            <person name="Grigoriev I.V."/>
            <person name="Nagy L.G."/>
            <person name="Hibbett D."/>
            <person name="Henrissat B."/>
            <person name="Matheny P.B."/>
            <person name="Labbe J."/>
            <person name="Martin F.M."/>
        </authorList>
    </citation>
    <scope>NUCLEOTIDE SEQUENCE</scope>
    <source>
        <strain evidence="1">EC-137</strain>
    </source>
</reference>
<dbReference type="Proteomes" id="UP000814128">
    <property type="component" value="Unassembled WGS sequence"/>
</dbReference>
<sequence>EAEFALMKDNVLKDRPIGWVEYLTWAIGTGPGRISRDDIIVMGIYFVSPGTAMTILRVKNTFAFYNANNLEHCMRASEAYIDAEQKLNEVRKAVMNDFKKDTKIKNNASNGRTAFSPSIIYPNPPTYYPFSPQPLQGI</sequence>
<comment type="caution">
    <text evidence="1">The sequence shown here is derived from an EMBL/GenBank/DDBJ whole genome shotgun (WGS) entry which is preliminary data.</text>
</comment>
<evidence type="ECO:0000313" key="2">
    <source>
        <dbReference type="Proteomes" id="UP000814128"/>
    </source>
</evidence>
<protein>
    <submittedName>
        <fullName evidence="1">Uncharacterized protein</fullName>
    </submittedName>
</protein>